<geneLocation type="plasmid" evidence="2">
    <name>pAv-optrA</name>
</geneLocation>
<feature type="region of interest" description="Disordered" evidence="1">
    <location>
        <begin position="151"/>
        <end position="180"/>
    </location>
</feature>
<reference evidence="2" key="1">
    <citation type="submission" date="2020-12" db="EMBL/GenBank/DDBJ databases">
        <authorList>
            <person name="Brenciani A."/>
            <person name="Morroni G."/>
            <person name="Fioriti S."/>
            <person name="Coccitto S.N."/>
            <person name="Cinthi M."/>
            <person name="Giovanetti E."/>
        </authorList>
    </citation>
    <scope>NUCLEOTIDE SEQUENCE</scope>
    <source>
        <plasmid evidence="2">pAv-optrA</plasmid>
    </source>
</reference>
<dbReference type="AlphaFoldDB" id="A0A8F3EP35"/>
<evidence type="ECO:0000256" key="1">
    <source>
        <dbReference type="SAM" id="MobiDB-lite"/>
    </source>
</evidence>
<feature type="region of interest" description="Disordered" evidence="1">
    <location>
        <begin position="1"/>
        <end position="29"/>
    </location>
</feature>
<proteinExistence type="predicted"/>
<keyword evidence="2" id="KW-0614">Plasmid</keyword>
<sequence length="180" mass="21359">MLEEFREKNIKVTYPDNASNDEKNQKRKESIQDHFQKTLIVSKEKVAQLLKDDRLTAIQNIDFSKANPNNTHFMNELSFAGKGIAQGFMEVFQVEVNSAVDQYMKRKHIIEQRKDNGEKRAFIGEFKNSKLHKRTPYFDNKETIEKSMKQKMEMMKREKEQSIQQKQEISRSRSLNHEED</sequence>
<feature type="compositionally biased region" description="Basic and acidic residues" evidence="1">
    <location>
        <begin position="20"/>
        <end position="29"/>
    </location>
</feature>
<dbReference type="RefSeq" id="WP_218673638.1">
    <property type="nucleotide sequence ID" value="NZ_MW364930.1"/>
</dbReference>
<dbReference type="EMBL" id="MW364930">
    <property type="protein sequence ID" value="QWY91699.1"/>
    <property type="molecule type" value="Genomic_DNA"/>
</dbReference>
<protein>
    <submittedName>
        <fullName evidence="2">Uncharacterized protein</fullName>
    </submittedName>
</protein>
<feature type="compositionally biased region" description="Basic and acidic residues" evidence="1">
    <location>
        <begin position="168"/>
        <end position="180"/>
    </location>
</feature>
<evidence type="ECO:0000313" key="2">
    <source>
        <dbReference type="EMBL" id="QWY91699.1"/>
    </source>
</evidence>
<accession>A0A8F3EP35</accession>
<name>A0A8F3EP35_9LACT</name>
<organism evidence="2">
    <name type="scientific">Aerococcus viridans</name>
    <dbReference type="NCBI Taxonomy" id="1377"/>
    <lineage>
        <taxon>Bacteria</taxon>
        <taxon>Bacillati</taxon>
        <taxon>Bacillota</taxon>
        <taxon>Bacilli</taxon>
        <taxon>Lactobacillales</taxon>
        <taxon>Aerococcaceae</taxon>
        <taxon>Aerococcus</taxon>
    </lineage>
</organism>
<feature type="compositionally biased region" description="Basic and acidic residues" evidence="1">
    <location>
        <begin position="1"/>
        <end position="10"/>
    </location>
</feature>
<feature type="compositionally biased region" description="Basic and acidic residues" evidence="1">
    <location>
        <begin position="151"/>
        <end position="161"/>
    </location>
</feature>